<dbReference type="SUPFAM" id="SSF52540">
    <property type="entry name" value="P-loop containing nucleoside triphosphate hydrolases"/>
    <property type="match status" value="1"/>
</dbReference>
<evidence type="ECO:0000259" key="4">
    <source>
        <dbReference type="PROSITE" id="PS00662"/>
    </source>
</evidence>
<dbReference type="Gene3D" id="3.30.450.90">
    <property type="match status" value="1"/>
</dbReference>
<dbReference type="eggNOG" id="COG2804">
    <property type="taxonomic scope" value="Bacteria"/>
</dbReference>
<dbReference type="GO" id="GO:0005524">
    <property type="term" value="F:ATP binding"/>
    <property type="evidence" value="ECO:0007669"/>
    <property type="project" value="UniProtKB-KW"/>
</dbReference>
<gene>
    <name evidence="5" type="ordered locus">Dret_1996</name>
</gene>
<proteinExistence type="inferred from homology"/>
<dbReference type="STRING" id="485915.Dret_1996"/>
<evidence type="ECO:0000313" key="6">
    <source>
        <dbReference type="Proteomes" id="UP000001052"/>
    </source>
</evidence>
<keyword evidence="2" id="KW-0547">Nucleotide-binding</keyword>
<dbReference type="KEGG" id="drt:Dret_1996"/>
<dbReference type="GO" id="GO:0005886">
    <property type="term" value="C:plasma membrane"/>
    <property type="evidence" value="ECO:0007669"/>
    <property type="project" value="TreeGrafter"/>
</dbReference>
<dbReference type="InterPro" id="IPR037257">
    <property type="entry name" value="T2SS_E_N_sf"/>
</dbReference>
<organism evidence="5 6">
    <name type="scientific">Desulfohalobium retbaense (strain ATCC 49708 / DSM 5692 / JCM 16813 / HR100)</name>
    <dbReference type="NCBI Taxonomy" id="485915"/>
    <lineage>
        <taxon>Bacteria</taxon>
        <taxon>Pseudomonadati</taxon>
        <taxon>Thermodesulfobacteriota</taxon>
        <taxon>Desulfovibrionia</taxon>
        <taxon>Desulfovibrionales</taxon>
        <taxon>Desulfohalobiaceae</taxon>
        <taxon>Desulfohalobium</taxon>
    </lineage>
</organism>
<dbReference type="CDD" id="cd01129">
    <property type="entry name" value="PulE-GspE-like"/>
    <property type="match status" value="1"/>
</dbReference>
<dbReference type="Proteomes" id="UP000001052">
    <property type="component" value="Chromosome"/>
</dbReference>
<evidence type="ECO:0000256" key="1">
    <source>
        <dbReference type="ARBA" id="ARBA00006611"/>
    </source>
</evidence>
<dbReference type="FunFam" id="3.30.450.90:FF:000001">
    <property type="entry name" value="Type II secretion system ATPase GspE"/>
    <property type="match status" value="1"/>
</dbReference>
<dbReference type="Gene3D" id="3.40.50.300">
    <property type="entry name" value="P-loop containing nucleotide triphosphate hydrolases"/>
    <property type="match status" value="1"/>
</dbReference>
<keyword evidence="6" id="KW-1185">Reference proteome</keyword>
<keyword evidence="3" id="KW-0067">ATP-binding</keyword>
<dbReference type="PANTHER" id="PTHR30258:SF1">
    <property type="entry name" value="PROTEIN TRANSPORT PROTEIN HOFB HOMOLOG"/>
    <property type="match status" value="1"/>
</dbReference>
<name>C8X4Q7_DESRD</name>
<reference evidence="5 6" key="2">
    <citation type="journal article" date="2010" name="Stand. Genomic Sci.">
        <title>Complete genome sequence of Desulfohalobium retbaense type strain (HR(100)).</title>
        <authorList>
            <person name="Spring S."/>
            <person name="Nolan M."/>
            <person name="Lapidus A."/>
            <person name="Glavina Del Rio T."/>
            <person name="Copeland A."/>
            <person name="Tice H."/>
            <person name="Cheng J.F."/>
            <person name="Lucas S."/>
            <person name="Land M."/>
            <person name="Chen F."/>
            <person name="Bruce D."/>
            <person name="Goodwin L."/>
            <person name="Pitluck S."/>
            <person name="Ivanova N."/>
            <person name="Mavromatis K."/>
            <person name="Mikhailova N."/>
            <person name="Pati A."/>
            <person name="Chen A."/>
            <person name="Palaniappan K."/>
            <person name="Hauser L."/>
            <person name="Chang Y.J."/>
            <person name="Jeffries C.D."/>
            <person name="Munk C."/>
            <person name="Kiss H."/>
            <person name="Chain P."/>
            <person name="Han C."/>
            <person name="Brettin T."/>
            <person name="Detter J.C."/>
            <person name="Schuler E."/>
            <person name="Goker M."/>
            <person name="Rohde M."/>
            <person name="Bristow J."/>
            <person name="Eisen J.A."/>
            <person name="Markowitz V."/>
            <person name="Hugenholtz P."/>
            <person name="Kyrpides N.C."/>
            <person name="Klenk H.P."/>
        </authorList>
    </citation>
    <scope>NUCLEOTIDE SEQUENCE [LARGE SCALE GENOMIC DNA]</scope>
    <source>
        <strain evidence="5 6">DSM 5692</strain>
    </source>
</reference>
<dbReference type="GO" id="GO:0016887">
    <property type="term" value="F:ATP hydrolysis activity"/>
    <property type="evidence" value="ECO:0007669"/>
    <property type="project" value="TreeGrafter"/>
</dbReference>
<dbReference type="OrthoDB" id="9805147at2"/>
<accession>C8X4Q7</accession>
<dbReference type="InterPro" id="IPR007831">
    <property type="entry name" value="T2SS_GspE_N"/>
</dbReference>
<sequence length="567" mass="63189">MRQKIRLGEMLVEQGMLTKEQLDSALAEHKKQGLKLGQYLVRFNIIREDKVVELLSQQMRIPRYTPSKYPLDMHLAQIVPSEIAQKYQAIPLIRRGNVLGVATSDPLDIEALDGLEVHTNMEIEPVVCTENEFEQIYTTLYGIDSGMEEVMEDVEHMDLTHESQDTEQATDVDVSSLEDQADQAPVVRLVNSILAQAIKERASDIHLSPEKEKVQTRFRIDGKLREMSTPPKNLFPALVSRIKILANMDISVTRIPQDGRFTIILQKKEINVRASCIPTIYGENVVLRLLDMSAKAFTLDDLGMQEDDLAKMEAAIHKPYGLILSTGPTGSGKSTSLYASLRRINHPDINIVTLEDPVEYRVEGVRQVQLNRRAGMTFPSGLRSILRQDPDVIMVGEIRDSETAHTAVQSAMTGHRVFSTVHTNDAAGAITRLIDMGIEPFLVSSVLLVSFAQRLMRRVCPNCAEKYQPTGEGLRALGLEQSSGCTFLQGRGCNMCMNSGYRGRIAVFEILNIDEEIQDMINRRATTREITAAAVQSGKLKTLRHDAASKVCQGLTTVEEAVSVVMT</sequence>
<reference evidence="6" key="1">
    <citation type="submission" date="2009-09" db="EMBL/GenBank/DDBJ databases">
        <title>The complete chromosome of Desulfohalobium retbaense DSM 5692.</title>
        <authorList>
            <consortium name="US DOE Joint Genome Institute (JGI-PGF)"/>
            <person name="Lucas S."/>
            <person name="Copeland A."/>
            <person name="Lapidus A."/>
            <person name="Glavina del Rio T."/>
            <person name="Dalin E."/>
            <person name="Tice H."/>
            <person name="Bruce D."/>
            <person name="Goodwin L."/>
            <person name="Pitluck S."/>
            <person name="Kyrpides N."/>
            <person name="Mavromatis K."/>
            <person name="Ivanova N."/>
            <person name="Mikhailova N."/>
            <person name="Munk A.C."/>
            <person name="Brettin T."/>
            <person name="Detter J.C."/>
            <person name="Han C."/>
            <person name="Tapia R."/>
            <person name="Larimer F."/>
            <person name="Land M."/>
            <person name="Hauser L."/>
            <person name="Markowitz V."/>
            <person name="Cheng J.-F."/>
            <person name="Hugenholtz P."/>
            <person name="Woyke T."/>
            <person name="Wu D."/>
            <person name="Spring S."/>
            <person name="Klenk H.-P."/>
            <person name="Eisen J.A."/>
        </authorList>
    </citation>
    <scope>NUCLEOTIDE SEQUENCE [LARGE SCALE GENOMIC DNA]</scope>
    <source>
        <strain evidence="6">DSM 5692</strain>
    </source>
</reference>
<dbReference type="Pfam" id="PF00437">
    <property type="entry name" value="T2SSE"/>
    <property type="match status" value="1"/>
</dbReference>
<dbReference type="AlphaFoldDB" id="C8X4Q7"/>
<dbReference type="EMBL" id="CP001734">
    <property type="protein sequence ID" value="ACV69280.1"/>
    <property type="molecule type" value="Genomic_DNA"/>
</dbReference>
<dbReference type="Gene3D" id="3.30.300.160">
    <property type="entry name" value="Type II secretion system, protein E, N-terminal domain"/>
    <property type="match status" value="1"/>
</dbReference>
<dbReference type="InterPro" id="IPR001482">
    <property type="entry name" value="T2SS/T4SS_dom"/>
</dbReference>
<dbReference type="SUPFAM" id="SSF160246">
    <property type="entry name" value="EspE N-terminal domain-like"/>
    <property type="match status" value="1"/>
</dbReference>
<protein>
    <submittedName>
        <fullName evidence="5">Type II secretion system protein E</fullName>
    </submittedName>
</protein>
<dbReference type="RefSeq" id="WP_015752423.1">
    <property type="nucleotide sequence ID" value="NC_013223.1"/>
</dbReference>
<evidence type="ECO:0000256" key="3">
    <source>
        <dbReference type="ARBA" id="ARBA00022840"/>
    </source>
</evidence>
<comment type="similarity">
    <text evidence="1">Belongs to the GSP E family.</text>
</comment>
<feature type="domain" description="Bacterial type II secretion system protein E" evidence="4">
    <location>
        <begin position="386"/>
        <end position="400"/>
    </location>
</feature>
<dbReference type="HOGENOM" id="CLU_013446_10_3_7"/>
<evidence type="ECO:0000313" key="5">
    <source>
        <dbReference type="EMBL" id="ACV69280.1"/>
    </source>
</evidence>
<dbReference type="PANTHER" id="PTHR30258">
    <property type="entry name" value="TYPE II SECRETION SYSTEM PROTEIN GSPE-RELATED"/>
    <property type="match status" value="1"/>
</dbReference>
<dbReference type="InterPro" id="IPR027417">
    <property type="entry name" value="P-loop_NTPase"/>
</dbReference>
<dbReference type="Pfam" id="PF05157">
    <property type="entry name" value="MshEN"/>
    <property type="match status" value="1"/>
</dbReference>
<dbReference type="PROSITE" id="PS00662">
    <property type="entry name" value="T2SP_E"/>
    <property type="match status" value="1"/>
</dbReference>
<evidence type="ECO:0000256" key="2">
    <source>
        <dbReference type="ARBA" id="ARBA00022741"/>
    </source>
</evidence>
<dbReference type="FunFam" id="3.40.50.300:FF:000398">
    <property type="entry name" value="Type IV pilus assembly ATPase PilB"/>
    <property type="match status" value="1"/>
</dbReference>